<dbReference type="Proteomes" id="UP000680866">
    <property type="component" value="Chromosome"/>
</dbReference>
<dbReference type="AlphaFoldDB" id="A0A810N966"/>
<protein>
    <submittedName>
        <fullName evidence="1">Uncharacterized protein</fullName>
    </submittedName>
</protein>
<reference evidence="1" key="1">
    <citation type="submission" date="2020-08" db="EMBL/GenBank/DDBJ databases">
        <title>Whole genome shotgun sequence of Polymorphospora rubra NBRC 101157.</title>
        <authorList>
            <person name="Komaki H."/>
            <person name="Tamura T."/>
        </authorList>
    </citation>
    <scope>NUCLEOTIDE SEQUENCE</scope>
    <source>
        <strain evidence="1">NBRC 101157</strain>
    </source>
</reference>
<proteinExistence type="predicted"/>
<evidence type="ECO:0000313" key="1">
    <source>
        <dbReference type="EMBL" id="BCJ68348.1"/>
    </source>
</evidence>
<organism evidence="1 2">
    <name type="scientific">Polymorphospora rubra</name>
    <dbReference type="NCBI Taxonomy" id="338584"/>
    <lineage>
        <taxon>Bacteria</taxon>
        <taxon>Bacillati</taxon>
        <taxon>Actinomycetota</taxon>
        <taxon>Actinomycetes</taxon>
        <taxon>Micromonosporales</taxon>
        <taxon>Micromonosporaceae</taxon>
        <taxon>Polymorphospora</taxon>
    </lineage>
</organism>
<evidence type="ECO:0000313" key="2">
    <source>
        <dbReference type="Proteomes" id="UP000680866"/>
    </source>
</evidence>
<sequence length="60" mass="6584">MRGVRVWQRLLGVERAVVERVEWSEEGVMGAGSWWRMCGCMRGRGLGVGCVGGGVWVMTG</sequence>
<dbReference type="KEGG" id="pry:Prubr_53690"/>
<dbReference type="EMBL" id="AP023359">
    <property type="protein sequence ID" value="BCJ68348.1"/>
    <property type="molecule type" value="Genomic_DNA"/>
</dbReference>
<gene>
    <name evidence="1" type="ORF">Prubr_53690</name>
</gene>
<keyword evidence="2" id="KW-1185">Reference proteome</keyword>
<name>A0A810N966_9ACTN</name>
<accession>A0A810N966</accession>